<evidence type="ECO:0000313" key="3">
    <source>
        <dbReference type="Proteomes" id="UP000009081"/>
    </source>
</evidence>
<geneLocation type="plasmid" evidence="2 3">
    <name>megaplasmid</name>
</geneLocation>
<keyword evidence="3" id="KW-1185">Reference proteome</keyword>
<protein>
    <submittedName>
        <fullName evidence="2">Uncharacterized protein</fullName>
    </submittedName>
</protein>
<reference evidence="2 3" key="1">
    <citation type="journal article" date="2009" name="PLoS ONE">
        <title>Methylobacterium genome sequences: a reference blueprint to investigate microbial metabolism of C1 compounds from natural and industrial sources.</title>
        <authorList>
            <person name="Vuilleumier S."/>
            <person name="Chistoserdova L."/>
            <person name="Lee M.-C."/>
            <person name="Bringel F."/>
            <person name="Lajus A."/>
            <person name="Zhou Y."/>
            <person name="Gourion B."/>
            <person name="Barbe V."/>
            <person name="Chang J."/>
            <person name="Cruveiller S."/>
            <person name="Dossat C."/>
            <person name="Gillett W."/>
            <person name="Gruffaz C."/>
            <person name="Haugen E."/>
            <person name="Hourcade E."/>
            <person name="Levy R."/>
            <person name="Mangenot S."/>
            <person name="Muller E."/>
            <person name="Nadalig T."/>
            <person name="Pagni M."/>
            <person name="Penny C."/>
            <person name="Peyraud R."/>
            <person name="Robinson D.G."/>
            <person name="Roche D."/>
            <person name="Rouy Z."/>
            <person name="Saenampechek C."/>
            <person name="Salvignol G."/>
            <person name="Vallenet D."/>
            <person name="Wu Z."/>
            <person name="Marx C.J."/>
            <person name="Vorholt J.A."/>
            <person name="Olson M.V."/>
            <person name="Kaul R."/>
            <person name="Weissenbach J."/>
            <person name="Medigue C."/>
            <person name="Lidstrom M.E."/>
        </authorList>
    </citation>
    <scope>NUCLEOTIDE SEQUENCE [LARGE SCALE GENOMIC DNA]</scope>
    <source>
        <strain evidence="3">ATCC 14718 / DSM 1338 / JCM 2805 / NCIMB 9133 / AM1</strain>
    </source>
</reference>
<keyword evidence="1" id="KW-0732">Signal</keyword>
<gene>
    <name evidence="2" type="ordered locus">MexAM1_META2p0572</name>
</gene>
<feature type="chain" id="PRO_5002946645" evidence="1">
    <location>
        <begin position="23"/>
        <end position="224"/>
    </location>
</feature>
<dbReference type="HOGENOM" id="CLU_1233836_0_0_5"/>
<dbReference type="EMBL" id="CP001511">
    <property type="protein sequence ID" value="ACS43419.1"/>
    <property type="molecule type" value="Genomic_DNA"/>
</dbReference>
<dbReference type="KEGG" id="mea:Mex_2p0572"/>
<name>C5B4N7_METEA</name>
<accession>C5B4N7</accession>
<dbReference type="RefSeq" id="WP_012753873.1">
    <property type="nucleotide sequence ID" value="NC_012811.1"/>
</dbReference>
<feature type="signal peptide" evidence="1">
    <location>
        <begin position="1"/>
        <end position="22"/>
    </location>
</feature>
<keyword evidence="2" id="KW-0614">Plasmid</keyword>
<proteinExistence type="predicted"/>
<organism evidence="2 3">
    <name type="scientific">Methylorubrum extorquens (strain ATCC 14718 / DSM 1338 / JCM 2805 / NCIMB 9133 / AM1)</name>
    <name type="common">Methylobacterium extorquens</name>
    <dbReference type="NCBI Taxonomy" id="272630"/>
    <lineage>
        <taxon>Bacteria</taxon>
        <taxon>Pseudomonadati</taxon>
        <taxon>Pseudomonadota</taxon>
        <taxon>Alphaproteobacteria</taxon>
        <taxon>Hyphomicrobiales</taxon>
        <taxon>Methylobacteriaceae</taxon>
        <taxon>Methylorubrum</taxon>
    </lineage>
</organism>
<sequence length="224" mass="24465">MKPTTVLLAGLLLAAAASAAPAAELELPAASNVPNIEQLEKPGEVAGNPEWTADEIGMEIDTYLAEDRGFRVLEMFIRQDPAAPDYVLVRDKLLGEILPALGETNPIGLSFVPIDLTGDGLDEMVVQITCPSTCADTEGCRTIVFSFDDEKSWRILLDVRTQEVAVKAGWDEQPSQVATISEKDGVRFHRYEDGRFASYENVRRSHEEIRAASMSPAPAPKPRP</sequence>
<dbReference type="Proteomes" id="UP000009081">
    <property type="component" value="Plasmid megaplasmid"/>
</dbReference>
<evidence type="ECO:0000256" key="1">
    <source>
        <dbReference type="SAM" id="SignalP"/>
    </source>
</evidence>
<evidence type="ECO:0000313" key="2">
    <source>
        <dbReference type="EMBL" id="ACS43419.1"/>
    </source>
</evidence>
<dbReference type="AlphaFoldDB" id="C5B4N7"/>